<keyword evidence="5 8" id="KW-0624">Polysaccharide degradation</keyword>
<feature type="active site" evidence="6">
    <location>
        <position position="164"/>
    </location>
</feature>
<evidence type="ECO:0000256" key="8">
    <source>
        <dbReference type="RuleBase" id="RU361186"/>
    </source>
</evidence>
<comment type="caution">
    <text evidence="9">The sequence shown here is derived from an EMBL/GenBank/DDBJ whole genome shotgun (WGS) entry which is preliminary data.</text>
</comment>
<keyword evidence="2 8" id="KW-0136">Cellulose degradation</keyword>
<dbReference type="PIRSF" id="PIRSF001100">
    <property type="entry name" value="Beta_cellobiohydrolase"/>
    <property type="match status" value="1"/>
</dbReference>
<gene>
    <name evidence="9" type="ORF">VTJ49DRAFT_269</name>
</gene>
<dbReference type="PANTHER" id="PTHR34876">
    <property type="match status" value="1"/>
</dbReference>
<dbReference type="PANTHER" id="PTHR34876:SF2">
    <property type="entry name" value="GLUCANASE"/>
    <property type="match status" value="1"/>
</dbReference>
<keyword evidence="4 8" id="KW-0326">Glycosidase</keyword>
<accession>A0ABR3VH39</accession>
<dbReference type="Pfam" id="PF01341">
    <property type="entry name" value="Glyco_hydro_6"/>
    <property type="match status" value="1"/>
</dbReference>
<dbReference type="EMBL" id="JAZGSY010000105">
    <property type="protein sequence ID" value="KAL1840618.1"/>
    <property type="molecule type" value="Genomic_DNA"/>
</dbReference>
<feature type="active site" description="Proton donor" evidence="7">
    <location>
        <position position="209"/>
    </location>
</feature>
<dbReference type="InterPro" id="IPR001524">
    <property type="entry name" value="Glyco_hydro_6_CS"/>
</dbReference>
<dbReference type="EC" id="3.2.1.-" evidence="8"/>
<evidence type="ECO:0000256" key="3">
    <source>
        <dbReference type="ARBA" id="ARBA00023277"/>
    </source>
</evidence>
<dbReference type="PRINTS" id="PR00733">
    <property type="entry name" value="GLHYDRLASE6"/>
</dbReference>
<dbReference type="Gene3D" id="3.20.20.40">
    <property type="entry name" value="1, 4-beta cellobiohydrolase"/>
    <property type="match status" value="1"/>
</dbReference>
<keyword evidence="1 8" id="KW-0378">Hydrolase</keyword>
<protein>
    <recommendedName>
        <fullName evidence="8">Glucanase</fullName>
        <ecNumber evidence="8">3.2.1.-</ecNumber>
    </recommendedName>
</protein>
<name>A0ABR3VH39_HUMIN</name>
<evidence type="ECO:0000256" key="6">
    <source>
        <dbReference type="PROSITE-ProRule" id="PRU10056"/>
    </source>
</evidence>
<evidence type="ECO:0000256" key="7">
    <source>
        <dbReference type="PROSITE-ProRule" id="PRU10057"/>
    </source>
</evidence>
<dbReference type="SUPFAM" id="SSF51989">
    <property type="entry name" value="Glycosyl hydrolases family 6, cellulases"/>
    <property type="match status" value="1"/>
</dbReference>
<comment type="similarity">
    <text evidence="8">Belongs to the glycosyl hydrolase family 6.</text>
</comment>
<dbReference type="PROSITE" id="PS00656">
    <property type="entry name" value="GLYCOSYL_HYDROL_F6_2"/>
    <property type="match status" value="1"/>
</dbReference>
<organism evidence="9 10">
    <name type="scientific">Humicola insolens</name>
    <name type="common">Soft-rot fungus</name>
    <dbReference type="NCBI Taxonomy" id="85995"/>
    <lineage>
        <taxon>Eukaryota</taxon>
        <taxon>Fungi</taxon>
        <taxon>Dikarya</taxon>
        <taxon>Ascomycota</taxon>
        <taxon>Pezizomycotina</taxon>
        <taxon>Sordariomycetes</taxon>
        <taxon>Sordariomycetidae</taxon>
        <taxon>Sordariales</taxon>
        <taxon>Chaetomiaceae</taxon>
        <taxon>Mycothermus</taxon>
    </lineage>
</organism>
<dbReference type="InterPro" id="IPR016288">
    <property type="entry name" value="Beta_cellobiohydrolase"/>
</dbReference>
<reference evidence="9 10" key="1">
    <citation type="journal article" date="2024" name="Commun. Biol.">
        <title>Comparative genomic analysis of thermophilic fungi reveals convergent evolutionary adaptations and gene losses.</title>
        <authorList>
            <person name="Steindorff A.S."/>
            <person name="Aguilar-Pontes M.V."/>
            <person name="Robinson A.J."/>
            <person name="Andreopoulos B."/>
            <person name="LaButti K."/>
            <person name="Kuo A."/>
            <person name="Mondo S."/>
            <person name="Riley R."/>
            <person name="Otillar R."/>
            <person name="Haridas S."/>
            <person name="Lipzen A."/>
            <person name="Grimwood J."/>
            <person name="Schmutz J."/>
            <person name="Clum A."/>
            <person name="Reid I.D."/>
            <person name="Moisan M.C."/>
            <person name="Butler G."/>
            <person name="Nguyen T.T.M."/>
            <person name="Dewar K."/>
            <person name="Conant G."/>
            <person name="Drula E."/>
            <person name="Henrissat B."/>
            <person name="Hansel C."/>
            <person name="Singer S."/>
            <person name="Hutchinson M.I."/>
            <person name="de Vries R.P."/>
            <person name="Natvig D.O."/>
            <person name="Powell A.J."/>
            <person name="Tsang A."/>
            <person name="Grigoriev I.V."/>
        </authorList>
    </citation>
    <scope>NUCLEOTIDE SEQUENCE [LARGE SCALE GENOMIC DNA]</scope>
    <source>
        <strain evidence="9 10">CBS 620.91</strain>
    </source>
</reference>
<keyword evidence="10" id="KW-1185">Reference proteome</keyword>
<evidence type="ECO:0000256" key="5">
    <source>
        <dbReference type="ARBA" id="ARBA00023326"/>
    </source>
</evidence>
<keyword evidence="3 8" id="KW-0119">Carbohydrate metabolism</keyword>
<evidence type="ECO:0000256" key="4">
    <source>
        <dbReference type="ARBA" id="ARBA00023295"/>
    </source>
</evidence>
<proteinExistence type="inferred from homology"/>
<evidence type="ECO:0000313" key="9">
    <source>
        <dbReference type="EMBL" id="KAL1840618.1"/>
    </source>
</evidence>
<evidence type="ECO:0000313" key="10">
    <source>
        <dbReference type="Proteomes" id="UP001583172"/>
    </source>
</evidence>
<sequence>MKLDMKGGDGVWQTRPVAGAGTDASGPAHLHIPLAGDARGSSRSSSIMKITKSALLAFAAAASASPTKRQSPGACPSPVRLDASTNVWRQYTLHPNSFYRSEVELAVQQISDSSLASKAAKVADIGTFLWLDTIKNIERLEPALQDVPCDHIVGVVVYDLPGRDCAAKASNGELKVGELNRYKTEFIDKIAEILKRYPNTAFALVIEPDSLPNLVTNIDLTSCQQSASGYREGVAYALRQLNLPNVVMYLDAGHGGWLGWDSNLKPGAEELAAVYKSAGSPSQLRGIATNVAGWNAWDLSPGEFSDRSDAQWNSCQNEKLYVEKFGAALRSAGMPNHAIIDTGRNGVQGLRQEWGHWCNVNGAGFGIRPGANTGVELADAFVWVKPGGESDGTSDTSAVRYDEFCGKPDAFKPSPEAGAWHQAYFEMLVRNANPPL</sequence>
<dbReference type="Proteomes" id="UP001583172">
    <property type="component" value="Unassembled WGS sequence"/>
</dbReference>
<dbReference type="PROSITE" id="PS00655">
    <property type="entry name" value="GLYCOSYL_HYDROL_F6_1"/>
    <property type="match status" value="1"/>
</dbReference>
<evidence type="ECO:0000256" key="2">
    <source>
        <dbReference type="ARBA" id="ARBA00023001"/>
    </source>
</evidence>
<dbReference type="InterPro" id="IPR036434">
    <property type="entry name" value="Beta_cellobiohydrolase_sf"/>
</dbReference>
<evidence type="ECO:0000256" key="1">
    <source>
        <dbReference type="ARBA" id="ARBA00022801"/>
    </source>
</evidence>